<dbReference type="EMBL" id="BSYO01000013">
    <property type="protein sequence ID" value="GMH13882.1"/>
    <property type="molecule type" value="Genomic_DNA"/>
</dbReference>
<evidence type="ECO:0000256" key="8">
    <source>
        <dbReference type="PROSITE-ProRule" id="PRU00042"/>
    </source>
</evidence>
<evidence type="ECO:0000256" key="1">
    <source>
        <dbReference type="ARBA" id="ARBA00022723"/>
    </source>
</evidence>
<dbReference type="GO" id="GO:0008270">
    <property type="term" value="F:zinc ion binding"/>
    <property type="evidence" value="ECO:0007669"/>
    <property type="project" value="UniProtKB-KW"/>
</dbReference>
<proteinExistence type="predicted"/>
<evidence type="ECO:0000256" key="2">
    <source>
        <dbReference type="ARBA" id="ARBA00022737"/>
    </source>
</evidence>
<evidence type="ECO:0000256" key="6">
    <source>
        <dbReference type="ARBA" id="ARBA00023125"/>
    </source>
</evidence>
<keyword evidence="6" id="KW-0238">DNA-binding</keyword>
<dbReference type="PANTHER" id="PTHR10593:SF188">
    <property type="entry name" value="ZINC FINGER PROTEIN GAI-ASSOCIATED FACTOR 1"/>
    <property type="match status" value="1"/>
</dbReference>
<accession>A0AAD3SMK4</accession>
<dbReference type="Pfam" id="PF22995">
    <property type="entry name" value="C2CH-3rd_BIRD-IDD"/>
    <property type="match status" value="1"/>
</dbReference>
<comment type="caution">
    <text evidence="11">The sequence shown here is derived from an EMBL/GenBank/DDBJ whole genome shotgun (WGS) entry which is preliminary data.</text>
</comment>
<evidence type="ECO:0000259" key="10">
    <source>
        <dbReference type="PROSITE" id="PS50157"/>
    </source>
</evidence>
<gene>
    <name evidence="11" type="ORF">Nepgr_015723</name>
</gene>
<evidence type="ECO:0000256" key="7">
    <source>
        <dbReference type="ARBA" id="ARBA00023163"/>
    </source>
</evidence>
<keyword evidence="7" id="KW-0804">Transcription</keyword>
<reference evidence="11" key="1">
    <citation type="submission" date="2023-05" db="EMBL/GenBank/DDBJ databases">
        <title>Nepenthes gracilis genome sequencing.</title>
        <authorList>
            <person name="Fukushima K."/>
        </authorList>
    </citation>
    <scope>NUCLEOTIDE SEQUENCE</scope>
    <source>
        <strain evidence="11">SING2019-196</strain>
    </source>
</reference>
<dbReference type="Proteomes" id="UP001279734">
    <property type="component" value="Unassembled WGS sequence"/>
</dbReference>
<protein>
    <recommendedName>
        <fullName evidence="10">C2H2-type domain-containing protein</fullName>
    </recommendedName>
</protein>
<keyword evidence="2" id="KW-0677">Repeat</keyword>
<dbReference type="PROSITE" id="PS00028">
    <property type="entry name" value="ZINC_FINGER_C2H2_1"/>
    <property type="match status" value="1"/>
</dbReference>
<dbReference type="Gene3D" id="3.30.160.60">
    <property type="entry name" value="Classic Zinc Finger"/>
    <property type="match status" value="2"/>
</dbReference>
<evidence type="ECO:0000256" key="5">
    <source>
        <dbReference type="ARBA" id="ARBA00023015"/>
    </source>
</evidence>
<evidence type="ECO:0000313" key="11">
    <source>
        <dbReference type="EMBL" id="GMH13882.1"/>
    </source>
</evidence>
<dbReference type="FunFam" id="3.30.160.60:FF:000554">
    <property type="entry name" value="protein indeterminate-domain 12-like"/>
    <property type="match status" value="1"/>
</dbReference>
<dbReference type="InterPro" id="IPR031140">
    <property type="entry name" value="IDD1-16"/>
</dbReference>
<dbReference type="InterPro" id="IPR013087">
    <property type="entry name" value="Znf_C2H2_type"/>
</dbReference>
<dbReference type="InterPro" id="IPR055185">
    <property type="entry name" value="C2CH-4th_BIRD-IDD"/>
</dbReference>
<dbReference type="Pfam" id="PF00096">
    <property type="entry name" value="zf-C2H2"/>
    <property type="match status" value="1"/>
</dbReference>
<dbReference type="SUPFAM" id="SSF57667">
    <property type="entry name" value="beta-beta-alpha zinc fingers"/>
    <property type="match status" value="1"/>
</dbReference>
<feature type="region of interest" description="Disordered" evidence="9">
    <location>
        <begin position="1"/>
        <end position="33"/>
    </location>
</feature>
<dbReference type="InterPro" id="IPR036236">
    <property type="entry name" value="Znf_C2H2_sf"/>
</dbReference>
<evidence type="ECO:0000313" key="12">
    <source>
        <dbReference type="Proteomes" id="UP001279734"/>
    </source>
</evidence>
<keyword evidence="4" id="KW-0862">Zinc</keyword>
<dbReference type="PANTHER" id="PTHR10593">
    <property type="entry name" value="SERINE/THREONINE-PROTEIN KINASE RIO"/>
    <property type="match status" value="1"/>
</dbReference>
<dbReference type="SMART" id="SM00355">
    <property type="entry name" value="ZnF_C2H2"/>
    <property type="match status" value="3"/>
</dbReference>
<keyword evidence="1" id="KW-0479">Metal-binding</keyword>
<evidence type="ECO:0000256" key="9">
    <source>
        <dbReference type="SAM" id="MobiDB-lite"/>
    </source>
</evidence>
<evidence type="ECO:0000256" key="4">
    <source>
        <dbReference type="ARBA" id="ARBA00022833"/>
    </source>
</evidence>
<dbReference type="PROSITE" id="PS50157">
    <property type="entry name" value="ZINC_FINGER_C2H2_2"/>
    <property type="match status" value="1"/>
</dbReference>
<dbReference type="Pfam" id="PF22992">
    <property type="entry name" value="C2CH-4th_BIRD-IDD"/>
    <property type="match status" value="1"/>
</dbReference>
<dbReference type="Pfam" id="PF22996">
    <property type="entry name" value="C2H2-2nd_BIRD-IDD"/>
    <property type="match status" value="1"/>
</dbReference>
<evidence type="ECO:0000256" key="3">
    <source>
        <dbReference type="ARBA" id="ARBA00022771"/>
    </source>
</evidence>
<organism evidence="11 12">
    <name type="scientific">Nepenthes gracilis</name>
    <name type="common">Slender pitcher plant</name>
    <dbReference type="NCBI Taxonomy" id="150966"/>
    <lineage>
        <taxon>Eukaryota</taxon>
        <taxon>Viridiplantae</taxon>
        <taxon>Streptophyta</taxon>
        <taxon>Embryophyta</taxon>
        <taxon>Tracheophyta</taxon>
        <taxon>Spermatophyta</taxon>
        <taxon>Magnoliopsida</taxon>
        <taxon>eudicotyledons</taxon>
        <taxon>Gunneridae</taxon>
        <taxon>Pentapetalae</taxon>
        <taxon>Caryophyllales</taxon>
        <taxon>Nepenthaceae</taxon>
        <taxon>Nepenthes</taxon>
    </lineage>
</organism>
<dbReference type="InterPro" id="IPR055187">
    <property type="entry name" value="C2CH-3rd_BIRD-IDD"/>
</dbReference>
<keyword evidence="3 8" id="KW-0863">Zinc-finger</keyword>
<dbReference type="FunFam" id="3.30.160.60:FF:000131">
    <property type="entry name" value="protein indeterminate-domain 5, chloroplastic-like"/>
    <property type="match status" value="1"/>
</dbReference>
<dbReference type="InterPro" id="IPR055186">
    <property type="entry name" value="C2H2-2nd_BIRD-IDD"/>
</dbReference>
<keyword evidence="12" id="KW-1185">Reference proteome</keyword>
<feature type="compositionally biased region" description="Polar residues" evidence="9">
    <location>
        <begin position="16"/>
        <end position="26"/>
    </location>
</feature>
<feature type="domain" description="C2H2-type" evidence="10">
    <location>
        <begin position="69"/>
        <end position="91"/>
    </location>
</feature>
<dbReference type="AlphaFoldDB" id="A0AAD3SMK4"/>
<feature type="compositionally biased region" description="Low complexity" evidence="9">
    <location>
        <begin position="1"/>
        <end position="15"/>
    </location>
</feature>
<keyword evidence="5" id="KW-0805">Transcription regulation</keyword>
<name>A0AAD3SMK4_NEPGR</name>
<dbReference type="GO" id="GO:0003700">
    <property type="term" value="F:DNA-binding transcription factor activity"/>
    <property type="evidence" value="ECO:0007669"/>
    <property type="project" value="TreeGrafter"/>
</dbReference>
<dbReference type="GO" id="GO:0003677">
    <property type="term" value="F:DNA binding"/>
    <property type="evidence" value="ECO:0007669"/>
    <property type="project" value="UniProtKB-KW"/>
</dbReference>
<sequence length="493" mass="52356">MEKSSSSKMTVSTASGEASNVSSPGNQMPEDPFITHLLTKKRRNQPGTPDPEAEVIALSPKALLATNRFVCEICGKGFQRDQNLQMHRRGHNLPWKLRQRTTKEIRKRVYVCPELSCVHHDPRRALGDLTGIKKHFCRKHGEKKLKCERCSKKYAVQCDWKAHMKTCGSKEYKCDCGTVFARRDSFVTHRAFCAALAQESAKVQTQSLGVMRSSEENNLNNGGLNSPAAIVTASCSPISPSLSNQCSELPKDATGLTQPTTGTATGCSGSSFRSNGNGASGSMLAPLSGVHPYSPQSQTAFSDLIAAMTSSDRPTTFASSLTMVEPSPSLSLSSLYPFPSITTPLFPSPGHDSRHHAPPPQPAISATALLQKAAQMGTPASCASLFSGLDLRRTASSSSQRDNTAEGSTQWNNYSHGVVKPESCCGSARDGLSSDDGFGVSGPLVGGSSRILFGTKPTTLDLLGLGIGPSNASTSGLSALLSSMHHGLDVVDP</sequence>
<dbReference type="GO" id="GO:0005634">
    <property type="term" value="C:nucleus"/>
    <property type="evidence" value="ECO:0007669"/>
    <property type="project" value="TreeGrafter"/>
</dbReference>